<accession>A0AAE8ZZF2</accession>
<reference evidence="2 3" key="1">
    <citation type="submission" date="2022-02" db="EMBL/GenBank/DDBJ databases">
        <title>Chromosome-level reference genomes for two strains of Caenorhabditis briggsae: an improved platform for comparative genomics.</title>
        <authorList>
            <person name="Stevens L."/>
            <person name="Andersen E.C."/>
        </authorList>
    </citation>
    <scope>NUCLEOTIDE SEQUENCE [LARGE SCALE GENOMIC DNA]</scope>
    <source>
        <strain evidence="2">QX1410_ONT</strain>
        <tissue evidence="2">Whole-organism</tissue>
    </source>
</reference>
<gene>
    <name evidence="2" type="ORF">L3Y34_008337</name>
</gene>
<sequence length="351" mass="39942">MPAPQTEQVIKLLEVQSVKLNEVKNNLRLNRYKAQQDIRQAVAAMIVSLRERERALIGDLDRAFYEKEGRLVNQLDIVAEELSACNLGLPARNSTLNVDDDVRLELDLPISEIRAMHERITKLGEIRVSQNCQRLPVMKVGRTLPLDMEAYDDDSMWLLSKKSKTDTSPDTPHEVDTVKNWLSRLPNGNAALNFDLASFVSEETKSESSESAVSSFELLNEVALCLKYKANADRAFRERMDTIHSEPSDKWLLKSDEESTSTHLPRAPVPKSFRSDADDDDDDLDELNGDDEDMEPECSSQSYKFLDVINKLQNSDDSKWLNSSVGPNQTEEEEDQSPAANHRRFLQKHYM</sequence>
<feature type="region of interest" description="Disordered" evidence="1">
    <location>
        <begin position="316"/>
        <end position="351"/>
    </location>
</feature>
<feature type="compositionally biased region" description="Polar residues" evidence="1">
    <location>
        <begin position="320"/>
        <end position="329"/>
    </location>
</feature>
<feature type="compositionally biased region" description="Basic residues" evidence="1">
    <location>
        <begin position="341"/>
        <end position="351"/>
    </location>
</feature>
<dbReference type="KEGG" id="cbr:CBG_09449"/>
<feature type="compositionally biased region" description="Acidic residues" evidence="1">
    <location>
        <begin position="277"/>
        <end position="296"/>
    </location>
</feature>
<evidence type="ECO:0000313" key="2">
    <source>
        <dbReference type="EMBL" id="ULT89855.1"/>
    </source>
</evidence>
<evidence type="ECO:0000313" key="3">
    <source>
        <dbReference type="Proteomes" id="UP000827892"/>
    </source>
</evidence>
<dbReference type="Proteomes" id="UP000827892">
    <property type="component" value="Chromosome V"/>
</dbReference>
<proteinExistence type="predicted"/>
<protein>
    <submittedName>
        <fullName evidence="2">Uncharacterized protein</fullName>
    </submittedName>
</protein>
<dbReference type="AlphaFoldDB" id="A0AAE8ZZF2"/>
<evidence type="ECO:0000256" key="1">
    <source>
        <dbReference type="SAM" id="MobiDB-lite"/>
    </source>
</evidence>
<organism evidence="2 3">
    <name type="scientific">Caenorhabditis briggsae</name>
    <dbReference type="NCBI Taxonomy" id="6238"/>
    <lineage>
        <taxon>Eukaryota</taxon>
        <taxon>Metazoa</taxon>
        <taxon>Ecdysozoa</taxon>
        <taxon>Nematoda</taxon>
        <taxon>Chromadorea</taxon>
        <taxon>Rhabditida</taxon>
        <taxon>Rhabditina</taxon>
        <taxon>Rhabditomorpha</taxon>
        <taxon>Rhabditoidea</taxon>
        <taxon>Rhabditidae</taxon>
        <taxon>Peloderinae</taxon>
        <taxon>Caenorhabditis</taxon>
    </lineage>
</organism>
<name>A0AAE8ZZF2_CAEBR</name>
<dbReference type="EMBL" id="CP090895">
    <property type="protein sequence ID" value="ULT89855.1"/>
    <property type="molecule type" value="Genomic_DNA"/>
</dbReference>
<feature type="region of interest" description="Disordered" evidence="1">
    <location>
        <begin position="251"/>
        <end position="300"/>
    </location>
</feature>
<dbReference type="OMA" id="MKRPHSC"/>